<evidence type="ECO:0000313" key="2">
    <source>
        <dbReference type="EMBL" id="GMH61987.1"/>
    </source>
</evidence>
<comment type="caution">
    <text evidence="2">The sequence shown here is derived from an EMBL/GenBank/DDBJ whole genome shotgun (WGS) entry which is preliminary data.</text>
</comment>
<keyword evidence="3" id="KW-1185">Reference proteome</keyword>
<dbReference type="AlphaFoldDB" id="A0A9W7A316"/>
<organism evidence="2 3">
    <name type="scientific">Triparma strigata</name>
    <dbReference type="NCBI Taxonomy" id="1606541"/>
    <lineage>
        <taxon>Eukaryota</taxon>
        <taxon>Sar</taxon>
        <taxon>Stramenopiles</taxon>
        <taxon>Ochrophyta</taxon>
        <taxon>Bolidophyceae</taxon>
        <taxon>Parmales</taxon>
        <taxon>Triparmaceae</taxon>
        <taxon>Triparma</taxon>
    </lineage>
</organism>
<accession>A0A9W7A316</accession>
<dbReference type="OrthoDB" id="10679633at2759"/>
<protein>
    <submittedName>
        <fullName evidence="2">Uncharacterized protein</fullName>
    </submittedName>
</protein>
<gene>
    <name evidence="2" type="ORF">TrST_g14152</name>
</gene>
<proteinExistence type="predicted"/>
<reference evidence="3" key="1">
    <citation type="journal article" date="2023" name="Commun. Biol.">
        <title>Genome analysis of Parmales, the sister group of diatoms, reveals the evolutionary specialization of diatoms from phago-mixotrophs to photoautotrophs.</title>
        <authorList>
            <person name="Ban H."/>
            <person name="Sato S."/>
            <person name="Yoshikawa S."/>
            <person name="Yamada K."/>
            <person name="Nakamura Y."/>
            <person name="Ichinomiya M."/>
            <person name="Sato N."/>
            <person name="Blanc-Mathieu R."/>
            <person name="Endo H."/>
            <person name="Kuwata A."/>
            <person name="Ogata H."/>
        </authorList>
    </citation>
    <scope>NUCLEOTIDE SEQUENCE [LARGE SCALE GENOMIC DNA]</scope>
    <source>
        <strain evidence="3">NIES 3701</strain>
    </source>
</reference>
<name>A0A9W7A316_9STRA</name>
<feature type="region of interest" description="Disordered" evidence="1">
    <location>
        <begin position="1"/>
        <end position="33"/>
    </location>
</feature>
<sequence>MDQSQPAAALANSGTLPGDREYSRVSASSDPPPPYSLLSCESSSGTNHSCLHFLSQGTYIPCKPLLKNLNNLTIVSNNNSNNNDETYTLLVEQGSLQQDNKELDNKELDNKDKDLIPFKRLHLHAKKHKNIIKNETQHPHVHYCSIYGQIHEINKYNGILKHIHSEVVVCTYPKFDTLTFISNVNDKTTWATYAKEGGTLIVYEDLVPIHTLQSTTPPVITSSTSLTYTPHDSLTQTLHLPDPSTLYIYISTTLPLLTLPSHSPHPPPSYTHSLKIPHLTSPLPPPSPTNSYAVLTSTHGLLMLTYPTPTPLKTFNTSLPQTRSISSQTASSSSTHIFTCYLYNSTPTLSIYPFSSKSVNRLSCSISSPTIPSIGSISSSSKGCCILTPTNSFLIYNLKEDITVHNITEKINNTLEKRGIHKVTEKFLKGGSIEYDGFWNVEVSSVNGRGCLMLPQVIFKEGRGIKQLIVEAGRREYYAMNCMSQIELQSRLLTSKISEGHLEQYTECNAEEVFEVMHEVWGVGRGAREVCVKWGEKCLGEGWEEFLIGFYRSLEPKEVERFVKEEGGRRAEDLSSECARRGNARGASLGLVMFKDRGNALRKGKVLVRHCLESMGGGWWGEVEGVEEAQVFRELIGFLKRWEGEEEGEEKEEEKGGKGGVGSFVGYLWGGETPSSVPKNAKKNNNKKRVDDVVLEFFDELRREGKDELRKELAGRVKILMEGEGSEKLTKGIQRIIDEKPFR</sequence>
<dbReference type="EMBL" id="BRXY01000075">
    <property type="protein sequence ID" value="GMH61987.1"/>
    <property type="molecule type" value="Genomic_DNA"/>
</dbReference>
<evidence type="ECO:0000256" key="1">
    <source>
        <dbReference type="SAM" id="MobiDB-lite"/>
    </source>
</evidence>
<evidence type="ECO:0000313" key="3">
    <source>
        <dbReference type="Proteomes" id="UP001165085"/>
    </source>
</evidence>
<dbReference type="Proteomes" id="UP001165085">
    <property type="component" value="Unassembled WGS sequence"/>
</dbReference>